<dbReference type="InterPro" id="IPR036942">
    <property type="entry name" value="Beta-barrel_TonB_sf"/>
</dbReference>
<sequence length="823" mass="89451">MSSAALAQVDEIVVTATKRSESAQDIPIAVQALGEKSLDELDVDVFSDYLQQLPGVTAGGSGPGQGTIYVRGVASSTPTLTVAGVAGLAPNVALYLDEQPVTQVGRNLDVYAVDLERVEVLSGPQGTLFGSSSQAGTIRLITNKPNLDGFSATLSGGVSFTEGGEMSNKVEGVVNIPATDRLAFRGVIYSDQRGGYIDNVQGTRDASESGRFRPAGTVRRNGVVVDSSQNGFQAGADLSGVNFIEANNSSLVEENFNDTDYLGFRLGALYEVNDDWRVYVNHSRQRIESDGVFFYDPELPDPDQLSIQRYSNDELEDSYGSTSWTVEGRLGALEALYTGAYLDRKSQQTIDYTDYLFVGQYLPYYICDGSVSYPGASDPSGNCQAPNLFVNSLTNTTVFTQELRFNTPKDKRVYATIGGYYSDQKIEERNDFTYPGSMFAESFTPGVFGFAPNFPLPGALTTDPGPAPDGVIFRNDITRTDEQIALFGEVTVDVVPELISVTGGVRWYDISVDLEGSANSSFGNFGQTEDQQVFGANLTTLYNGSSSVVIGGETVDLPDQATTDGFIFKGNLTFTPTDNLLFYVTYSEGFRSPLLNRPAGAGGIVPGMVDTDELTNYEAGWKMSLFENTLQINGNAFIMDIDRLQTTIFDPNIVNLFFSDNAANAQVKGIEGDVIWAPYQVEGLTVAGAFSVLDTEIKEILTATTAIAPVGSDLAHAPTFQGNLRVRYEWNVGDDMTAHVMPQVTYSGSSWSDIVAINRAKQDAYMLMNVSAGIAKDNWRLDLFADNLTNKRADLNNFFGYDRNRITINRPRTYGMRVTVDFN</sequence>
<organism evidence="15 16">
    <name type="scientific">Hyphococcus lacteus</name>
    <dbReference type="NCBI Taxonomy" id="3143536"/>
    <lineage>
        <taxon>Bacteria</taxon>
        <taxon>Pseudomonadati</taxon>
        <taxon>Pseudomonadota</taxon>
        <taxon>Alphaproteobacteria</taxon>
        <taxon>Parvularculales</taxon>
        <taxon>Parvularculaceae</taxon>
        <taxon>Hyphococcus</taxon>
    </lineage>
</organism>
<evidence type="ECO:0000259" key="14">
    <source>
        <dbReference type="Pfam" id="PF07715"/>
    </source>
</evidence>
<gene>
    <name evidence="15" type="ORF">ABFZ84_07280</name>
</gene>
<evidence type="ECO:0000256" key="1">
    <source>
        <dbReference type="ARBA" id="ARBA00004571"/>
    </source>
</evidence>
<dbReference type="Gene3D" id="2.40.170.20">
    <property type="entry name" value="TonB-dependent receptor, beta-barrel domain"/>
    <property type="match status" value="2"/>
</dbReference>
<dbReference type="InterPro" id="IPR012910">
    <property type="entry name" value="Plug_dom"/>
</dbReference>
<evidence type="ECO:0000313" key="16">
    <source>
        <dbReference type="Proteomes" id="UP001560685"/>
    </source>
</evidence>
<evidence type="ECO:0000256" key="12">
    <source>
        <dbReference type="RuleBase" id="RU003357"/>
    </source>
</evidence>
<feature type="domain" description="TonB-dependent receptor-like beta-barrel" evidence="13">
    <location>
        <begin position="361"/>
        <end position="788"/>
    </location>
</feature>
<keyword evidence="5 11" id="KW-0812">Transmembrane</keyword>
<keyword evidence="4" id="KW-0410">Iron transport</keyword>
<comment type="similarity">
    <text evidence="11 12">Belongs to the TonB-dependent receptor family.</text>
</comment>
<dbReference type="InterPro" id="IPR000531">
    <property type="entry name" value="Beta-barrel_TonB"/>
</dbReference>
<dbReference type="PANTHER" id="PTHR32552:SF81">
    <property type="entry name" value="TONB-DEPENDENT OUTER MEMBRANE RECEPTOR"/>
    <property type="match status" value="1"/>
</dbReference>
<reference evidence="15 16" key="1">
    <citation type="submission" date="2024-05" db="EMBL/GenBank/DDBJ databases">
        <title>Three bacterial strains, DH-69, EH-24, and ECK-19 isolated from coastal sediments.</title>
        <authorList>
            <person name="Ye Y.-Q."/>
            <person name="Du Z.-J."/>
        </authorList>
    </citation>
    <scope>NUCLEOTIDE SEQUENCE [LARGE SCALE GENOMIC DNA]</scope>
    <source>
        <strain evidence="15 16">ECK-19</strain>
    </source>
</reference>
<proteinExistence type="inferred from homology"/>
<dbReference type="PROSITE" id="PS52016">
    <property type="entry name" value="TONB_DEPENDENT_REC_3"/>
    <property type="match status" value="1"/>
</dbReference>
<keyword evidence="10 11" id="KW-0998">Cell outer membrane</keyword>
<evidence type="ECO:0000256" key="7">
    <source>
        <dbReference type="ARBA" id="ARBA00023065"/>
    </source>
</evidence>
<dbReference type="InterPro" id="IPR039426">
    <property type="entry name" value="TonB-dep_rcpt-like"/>
</dbReference>
<keyword evidence="7" id="KW-0406">Ion transport</keyword>
<keyword evidence="16" id="KW-1185">Reference proteome</keyword>
<evidence type="ECO:0000256" key="5">
    <source>
        <dbReference type="ARBA" id="ARBA00022692"/>
    </source>
</evidence>
<evidence type="ECO:0000256" key="2">
    <source>
        <dbReference type="ARBA" id="ARBA00022448"/>
    </source>
</evidence>
<name>A0ABV3Z3H8_9PROT</name>
<protein>
    <submittedName>
        <fullName evidence="15">TonB-dependent receptor</fullName>
    </submittedName>
</protein>
<keyword evidence="8 12" id="KW-0798">TonB box</keyword>
<dbReference type="Pfam" id="PF00593">
    <property type="entry name" value="TonB_dep_Rec_b-barrel"/>
    <property type="match status" value="1"/>
</dbReference>
<keyword evidence="2 11" id="KW-0813">Transport</keyword>
<evidence type="ECO:0000256" key="11">
    <source>
        <dbReference type="PROSITE-ProRule" id="PRU01360"/>
    </source>
</evidence>
<evidence type="ECO:0000313" key="15">
    <source>
        <dbReference type="EMBL" id="MEX6633349.1"/>
    </source>
</evidence>
<evidence type="ECO:0000256" key="3">
    <source>
        <dbReference type="ARBA" id="ARBA00022452"/>
    </source>
</evidence>
<feature type="domain" description="TonB-dependent receptor plug" evidence="14">
    <location>
        <begin position="23"/>
        <end position="137"/>
    </location>
</feature>
<comment type="subcellular location">
    <subcellularLocation>
        <location evidence="1 11">Cell outer membrane</location>
        <topology evidence="1 11">Multi-pass membrane protein</topology>
    </subcellularLocation>
</comment>
<comment type="caution">
    <text evidence="15">The sequence shown here is derived from an EMBL/GenBank/DDBJ whole genome shotgun (WGS) entry which is preliminary data.</text>
</comment>
<keyword evidence="6" id="KW-0408">Iron</keyword>
<dbReference type="Proteomes" id="UP001560685">
    <property type="component" value="Unassembled WGS sequence"/>
</dbReference>
<keyword evidence="3 11" id="KW-1134">Transmembrane beta strand</keyword>
<accession>A0ABV3Z3H8</accession>
<dbReference type="PANTHER" id="PTHR32552">
    <property type="entry name" value="FERRICHROME IRON RECEPTOR-RELATED"/>
    <property type="match status" value="1"/>
</dbReference>
<evidence type="ECO:0000256" key="10">
    <source>
        <dbReference type="ARBA" id="ARBA00023237"/>
    </source>
</evidence>
<evidence type="ECO:0000256" key="9">
    <source>
        <dbReference type="ARBA" id="ARBA00023136"/>
    </source>
</evidence>
<keyword evidence="9 11" id="KW-0472">Membrane</keyword>
<evidence type="ECO:0000259" key="13">
    <source>
        <dbReference type="Pfam" id="PF00593"/>
    </source>
</evidence>
<dbReference type="SUPFAM" id="SSF56935">
    <property type="entry name" value="Porins"/>
    <property type="match status" value="1"/>
</dbReference>
<dbReference type="Pfam" id="PF07715">
    <property type="entry name" value="Plug"/>
    <property type="match status" value="1"/>
</dbReference>
<evidence type="ECO:0000256" key="8">
    <source>
        <dbReference type="ARBA" id="ARBA00023077"/>
    </source>
</evidence>
<keyword evidence="15" id="KW-0675">Receptor</keyword>
<dbReference type="EMBL" id="JBEHZE010000001">
    <property type="protein sequence ID" value="MEX6633349.1"/>
    <property type="molecule type" value="Genomic_DNA"/>
</dbReference>
<evidence type="ECO:0000256" key="4">
    <source>
        <dbReference type="ARBA" id="ARBA00022496"/>
    </source>
</evidence>
<evidence type="ECO:0000256" key="6">
    <source>
        <dbReference type="ARBA" id="ARBA00023004"/>
    </source>
</evidence>